<organism evidence="1 2">
    <name type="scientific">Periweissella beninensis</name>
    <dbReference type="NCBI Taxonomy" id="504936"/>
    <lineage>
        <taxon>Bacteria</taxon>
        <taxon>Bacillati</taxon>
        <taxon>Bacillota</taxon>
        <taxon>Bacilli</taxon>
        <taxon>Lactobacillales</taxon>
        <taxon>Lactobacillaceae</taxon>
        <taxon>Periweissella</taxon>
    </lineage>
</organism>
<name>A0ABT0VIW6_9LACO</name>
<reference evidence="1" key="1">
    <citation type="submission" date="2021-04" db="EMBL/GenBank/DDBJ databases">
        <title>Taxonomic assessment of Weissella genus.</title>
        <authorList>
            <person name="Fanelli F."/>
            <person name="Chieffi D."/>
            <person name="Dell'Aquila A."/>
            <person name="Gyu-Sung C."/>
            <person name="Franz C.M.A.P."/>
            <person name="Fusco V."/>
        </authorList>
    </citation>
    <scope>NUCLEOTIDE SEQUENCE</scope>
    <source>
        <strain evidence="1">LMG 25373</strain>
    </source>
</reference>
<proteinExistence type="predicted"/>
<dbReference type="RefSeq" id="WP_205143684.1">
    <property type="nucleotide sequence ID" value="NZ_JAFBDN010000009.1"/>
</dbReference>
<comment type="caution">
    <text evidence="1">The sequence shown here is derived from an EMBL/GenBank/DDBJ whole genome shotgun (WGS) entry which is preliminary data.</text>
</comment>
<evidence type="ECO:0000313" key="1">
    <source>
        <dbReference type="EMBL" id="MCM2437773.1"/>
    </source>
</evidence>
<evidence type="ECO:0000313" key="2">
    <source>
        <dbReference type="Proteomes" id="UP001057481"/>
    </source>
</evidence>
<sequence length="123" mass="13584">MLNIVKINKQNLLVVPQGLSKLAALKNKIVVPIEHVVGAKIEPAILNESKGLRAPGTALPGYYWAGNFRKHGTESFFNINKGNTPVVIQLKNEKYTRLIIGVADPENLVALINNNRETWATDQ</sequence>
<dbReference type="EMBL" id="JAGMVS010000068">
    <property type="protein sequence ID" value="MCM2437773.1"/>
    <property type="molecule type" value="Genomic_DNA"/>
</dbReference>
<dbReference type="Proteomes" id="UP001057481">
    <property type="component" value="Unassembled WGS sequence"/>
</dbReference>
<accession>A0ABT0VIW6</accession>
<protein>
    <recommendedName>
        <fullName evidence="3">Bacterial Pleckstrin homology domain-containing protein</fullName>
    </recommendedName>
</protein>
<keyword evidence="2" id="KW-1185">Reference proteome</keyword>
<evidence type="ECO:0008006" key="3">
    <source>
        <dbReference type="Google" id="ProtNLM"/>
    </source>
</evidence>
<gene>
    <name evidence="1" type="ORF">KAK10_07610</name>
</gene>